<gene>
    <name evidence="9" type="primary">LOC103519705</name>
</gene>
<dbReference type="GeneID" id="103519705"/>
<name>A0A3Q0JJN8_DIACI</name>
<evidence type="ECO:0000256" key="2">
    <source>
        <dbReference type="ARBA" id="ARBA00022729"/>
    </source>
</evidence>
<dbReference type="KEGG" id="dci:103519705"/>
<dbReference type="InterPro" id="IPR001611">
    <property type="entry name" value="Leu-rich_rpt"/>
</dbReference>
<dbReference type="Pfam" id="PF01462">
    <property type="entry name" value="LRRNT"/>
    <property type="match status" value="1"/>
</dbReference>
<dbReference type="GO" id="GO:0005615">
    <property type="term" value="C:extracellular space"/>
    <property type="evidence" value="ECO:0007669"/>
    <property type="project" value="TreeGrafter"/>
</dbReference>
<sequence length="782" mass="88070">MGVNIRNFIGLQALVGCLLLLTVRQLSCELAEQLDCPEECDCHYFRINWVIDCSDLNLTDIPKEGLDLNVYILNMNSNNMTTISPFPDDIKIRTLELSDNLLTSVKRDSFSTLKYLLDIDLSLNYITSVDPEAFLDNPGLITINLNANPIQPVEGAFLVARSLLYLYMQECTLSKINPQFFTNLTTLNKLDLSGNPLRIIEPGVFDPLTSLEYLMLNRCNLTYISPSAFDNLNHLKTLELSQNKLKSHIDWTLVLGNLGKLDTLDLRQSGISNLPDNVFANNTWLRNLNLAENELIDLDVATTLGQNLVHLDSLDLSNCHLKGPLSEDAFVNATKLRTLYLSGNPLSAADLSVALKPLTKLHRLSLRNCGLSRLPANTFHRFTCLQELDISHNPLIDAFTALLSPLESLEHLDMGYSNLQRISRSTFLKMTSLKTLILSGNKLETLESGLFQNLTHLSVLELNNCGLTRLNETVFHENYTYPDLEELRLSGNPLHVLPTGNLLPPQLSRLRSLDLSRCKIDYLPPNVFNNTRNITSLNLANNNLSMTSELSFQFLDVLLELESLDLSNNNLTHISPTVLRHNRAITSIKLVGNPWKCDCNIADMWEWATREKGDIGVLVGSTTPTEIGFGASRKKKGLVCYFDIFTTPTRKRPGRELFASTNKTWARYVKEADCPSSKLFRPPRTNSRKTRAAPSYINMEKLNSKSFLTLGNFGLISVGVIILSAMVYFSFYARHLYRTKQQRIRRNTFKSPCASDDEDVNEKTPASYVKGGDMKHLRRVAK</sequence>
<evidence type="ECO:0000256" key="1">
    <source>
        <dbReference type="ARBA" id="ARBA00022614"/>
    </source>
</evidence>
<feature type="signal peptide" evidence="6">
    <location>
        <begin position="1"/>
        <end position="28"/>
    </location>
</feature>
<dbReference type="PANTHER" id="PTHR24373">
    <property type="entry name" value="SLIT RELATED LEUCINE-RICH REPEAT NEURONAL PROTEIN"/>
    <property type="match status" value="1"/>
</dbReference>
<keyword evidence="1" id="KW-0433">Leucine-rich repeat</keyword>
<dbReference type="PROSITE" id="PS51450">
    <property type="entry name" value="LRR"/>
    <property type="match status" value="3"/>
</dbReference>
<dbReference type="AlphaFoldDB" id="A0A3Q0JJN8"/>
<dbReference type="SUPFAM" id="SSF52047">
    <property type="entry name" value="RNI-like"/>
    <property type="match status" value="1"/>
</dbReference>
<dbReference type="SMART" id="SM00365">
    <property type="entry name" value="LRR_SD22"/>
    <property type="match status" value="6"/>
</dbReference>
<feature type="domain" description="LRRNT" evidence="7">
    <location>
        <begin position="35"/>
        <end position="63"/>
    </location>
</feature>
<dbReference type="RefSeq" id="XP_026687005.1">
    <property type="nucleotide sequence ID" value="XM_026831204.1"/>
</dbReference>
<dbReference type="STRING" id="121845.A0A3Q0JJN8"/>
<evidence type="ECO:0000256" key="5">
    <source>
        <dbReference type="SAM" id="Phobius"/>
    </source>
</evidence>
<protein>
    <submittedName>
        <fullName evidence="9">Leucine-rich repeat-containing protein 15</fullName>
    </submittedName>
</protein>
<keyword evidence="2 6" id="KW-0732">Signal</keyword>
<dbReference type="InterPro" id="IPR032675">
    <property type="entry name" value="LRR_dom_sf"/>
</dbReference>
<keyword evidence="8" id="KW-1185">Reference proteome</keyword>
<evidence type="ECO:0000259" key="7">
    <source>
        <dbReference type="Pfam" id="PF01462"/>
    </source>
</evidence>
<evidence type="ECO:0000256" key="6">
    <source>
        <dbReference type="SAM" id="SignalP"/>
    </source>
</evidence>
<dbReference type="GO" id="GO:0031012">
    <property type="term" value="C:extracellular matrix"/>
    <property type="evidence" value="ECO:0007669"/>
    <property type="project" value="TreeGrafter"/>
</dbReference>
<keyword evidence="5" id="KW-0472">Membrane</keyword>
<feature type="chain" id="PRO_5018031203" evidence="6">
    <location>
        <begin position="29"/>
        <end position="782"/>
    </location>
</feature>
<proteinExistence type="predicted"/>
<evidence type="ECO:0000256" key="3">
    <source>
        <dbReference type="ARBA" id="ARBA00022737"/>
    </source>
</evidence>
<evidence type="ECO:0000256" key="4">
    <source>
        <dbReference type="SAM" id="MobiDB-lite"/>
    </source>
</evidence>
<dbReference type="SUPFAM" id="SSF52058">
    <property type="entry name" value="L domain-like"/>
    <property type="match status" value="1"/>
</dbReference>
<dbReference type="PROSITE" id="PS51257">
    <property type="entry name" value="PROKAR_LIPOPROTEIN"/>
    <property type="match status" value="1"/>
</dbReference>
<feature type="region of interest" description="Disordered" evidence="4">
    <location>
        <begin position="751"/>
        <end position="782"/>
    </location>
</feature>
<dbReference type="Gene3D" id="3.80.10.10">
    <property type="entry name" value="Ribonuclease Inhibitor"/>
    <property type="match status" value="4"/>
</dbReference>
<reference evidence="9" key="1">
    <citation type="submission" date="2025-08" db="UniProtKB">
        <authorList>
            <consortium name="RefSeq"/>
        </authorList>
    </citation>
    <scope>IDENTIFICATION</scope>
</reference>
<dbReference type="InterPro" id="IPR003591">
    <property type="entry name" value="Leu-rich_rpt_typical-subtyp"/>
</dbReference>
<dbReference type="InterPro" id="IPR050328">
    <property type="entry name" value="Dev_Immune_Receptor"/>
</dbReference>
<dbReference type="SMART" id="SM00369">
    <property type="entry name" value="LRR_TYP"/>
    <property type="match status" value="14"/>
</dbReference>
<keyword evidence="5" id="KW-1133">Transmembrane helix</keyword>
<dbReference type="PaxDb" id="121845-A0A3Q0JJN8"/>
<dbReference type="InterPro" id="IPR000372">
    <property type="entry name" value="LRRNT"/>
</dbReference>
<evidence type="ECO:0000313" key="8">
    <source>
        <dbReference type="Proteomes" id="UP000079169"/>
    </source>
</evidence>
<dbReference type="Pfam" id="PF13855">
    <property type="entry name" value="LRR_8"/>
    <property type="match status" value="5"/>
</dbReference>
<evidence type="ECO:0000313" key="9">
    <source>
        <dbReference type="RefSeq" id="XP_026687005.1"/>
    </source>
</evidence>
<dbReference type="FunFam" id="3.80.10.10:FF:001164">
    <property type="entry name" value="GH01279p"/>
    <property type="match status" value="1"/>
</dbReference>
<keyword evidence="3" id="KW-0677">Repeat</keyword>
<dbReference type="Proteomes" id="UP000079169">
    <property type="component" value="Unplaced"/>
</dbReference>
<feature type="transmembrane region" description="Helical" evidence="5">
    <location>
        <begin position="707"/>
        <end position="733"/>
    </location>
</feature>
<accession>A0A3Q0JJN8</accession>
<keyword evidence="5" id="KW-0812">Transmembrane</keyword>
<dbReference type="PANTHER" id="PTHR24373:SF370">
    <property type="entry name" value="FISH-LIPS, ISOFORM E"/>
    <property type="match status" value="1"/>
</dbReference>
<organism evidence="8 9">
    <name type="scientific">Diaphorina citri</name>
    <name type="common">Asian citrus psyllid</name>
    <dbReference type="NCBI Taxonomy" id="121845"/>
    <lineage>
        <taxon>Eukaryota</taxon>
        <taxon>Metazoa</taxon>
        <taxon>Ecdysozoa</taxon>
        <taxon>Arthropoda</taxon>
        <taxon>Hexapoda</taxon>
        <taxon>Insecta</taxon>
        <taxon>Pterygota</taxon>
        <taxon>Neoptera</taxon>
        <taxon>Paraneoptera</taxon>
        <taxon>Hemiptera</taxon>
        <taxon>Sternorrhyncha</taxon>
        <taxon>Psylloidea</taxon>
        <taxon>Psyllidae</taxon>
        <taxon>Diaphorininae</taxon>
        <taxon>Diaphorina</taxon>
    </lineage>
</organism>